<sequence>MTNAGGKMNKTTKLIELTEIVLFDWGNTLMVDFPEAQGKMCDWEVVEEVAGAREVLAALSKQHKLYVATNAADSTEQDIIQAFERAGLSQYLSGYFCKASLGVSKYDSDFYPAIITQLGVQAQDVTMIGDTLEKDIYPALASGLHAVWLNTEGTVLKSEHPNIVQVQNLSELLGKRYG</sequence>
<dbReference type="PANTHER" id="PTHR46470">
    <property type="entry name" value="N-ACYLNEURAMINATE-9-PHOSPHATASE"/>
    <property type="match status" value="1"/>
</dbReference>
<dbReference type="Proteomes" id="UP000049077">
    <property type="component" value="Unassembled WGS sequence"/>
</dbReference>
<dbReference type="InterPro" id="IPR036412">
    <property type="entry name" value="HAD-like_sf"/>
</dbReference>
<dbReference type="InterPro" id="IPR051400">
    <property type="entry name" value="HAD-like_hydrolase"/>
</dbReference>
<keyword evidence="5" id="KW-1185">Reference proteome</keyword>
<gene>
    <name evidence="4" type="ORF">VCR4J5_1510177</name>
</gene>
<name>A0ABM9QPX8_9VIBR</name>
<evidence type="ECO:0000313" key="5">
    <source>
        <dbReference type="Proteomes" id="UP000049077"/>
    </source>
</evidence>
<dbReference type="PANTHER" id="PTHR46470:SF2">
    <property type="entry name" value="GLYCERALDEHYDE 3-PHOSPHATE PHOSPHATASE"/>
    <property type="match status" value="1"/>
</dbReference>
<organism evidence="4 5">
    <name type="scientific">Vibrio crassostreae</name>
    <dbReference type="NCBI Taxonomy" id="246167"/>
    <lineage>
        <taxon>Bacteria</taxon>
        <taxon>Pseudomonadati</taxon>
        <taxon>Pseudomonadota</taxon>
        <taxon>Gammaproteobacteria</taxon>
        <taxon>Vibrionales</taxon>
        <taxon>Vibrionaceae</taxon>
        <taxon>Vibrio</taxon>
    </lineage>
</organism>
<dbReference type="InterPro" id="IPR023214">
    <property type="entry name" value="HAD_sf"/>
</dbReference>
<protein>
    <submittedName>
        <fullName evidence="4">Hydrolase</fullName>
    </submittedName>
</protein>
<evidence type="ECO:0000256" key="1">
    <source>
        <dbReference type="ARBA" id="ARBA00022723"/>
    </source>
</evidence>
<evidence type="ECO:0000256" key="3">
    <source>
        <dbReference type="ARBA" id="ARBA00022842"/>
    </source>
</evidence>
<dbReference type="Gene3D" id="3.40.50.1000">
    <property type="entry name" value="HAD superfamily/HAD-like"/>
    <property type="match status" value="1"/>
</dbReference>
<proteinExistence type="predicted"/>
<dbReference type="Pfam" id="PF13419">
    <property type="entry name" value="HAD_2"/>
    <property type="match status" value="1"/>
</dbReference>
<comment type="caution">
    <text evidence="4">The sequence shown here is derived from an EMBL/GenBank/DDBJ whole genome shotgun (WGS) entry which is preliminary data.</text>
</comment>
<dbReference type="InterPro" id="IPR041492">
    <property type="entry name" value="HAD_2"/>
</dbReference>
<dbReference type="EMBL" id="CCJX01000059">
    <property type="protein sequence ID" value="CDT12416.1"/>
    <property type="molecule type" value="Genomic_DNA"/>
</dbReference>
<reference evidence="4 5" key="1">
    <citation type="submission" date="2014-06" db="EMBL/GenBank/DDBJ databases">
        <authorList>
            <person name="Le Roux F."/>
        </authorList>
    </citation>
    <scope>NUCLEOTIDE SEQUENCE [LARGE SCALE GENOMIC DNA]</scope>
    <source>
        <strain evidence="4 5">J5-4</strain>
    </source>
</reference>
<keyword evidence="1" id="KW-0479">Metal-binding</keyword>
<accession>A0ABM9QPX8</accession>
<dbReference type="GO" id="GO:0016787">
    <property type="term" value="F:hydrolase activity"/>
    <property type="evidence" value="ECO:0007669"/>
    <property type="project" value="UniProtKB-KW"/>
</dbReference>
<keyword evidence="3" id="KW-0460">Magnesium</keyword>
<evidence type="ECO:0000313" key="4">
    <source>
        <dbReference type="EMBL" id="CDT12416.1"/>
    </source>
</evidence>
<dbReference type="SUPFAM" id="SSF56784">
    <property type="entry name" value="HAD-like"/>
    <property type="match status" value="1"/>
</dbReference>
<evidence type="ECO:0000256" key="2">
    <source>
        <dbReference type="ARBA" id="ARBA00022801"/>
    </source>
</evidence>
<keyword evidence="2 4" id="KW-0378">Hydrolase</keyword>